<dbReference type="InterPro" id="IPR003346">
    <property type="entry name" value="Transposase_20"/>
</dbReference>
<evidence type="ECO:0000313" key="3">
    <source>
        <dbReference type="Proteomes" id="UP000273998"/>
    </source>
</evidence>
<reference evidence="2 3" key="1">
    <citation type="submission" date="2018-11" db="EMBL/GenBank/DDBJ databases">
        <title>Species Designations Belie Phenotypic and Genotypic Heterogeneity in Oral Streptococci.</title>
        <authorList>
            <person name="Velsko I."/>
        </authorList>
    </citation>
    <scope>NUCLEOTIDE SEQUENCE [LARGE SCALE GENOMIC DNA]</scope>
    <source>
        <strain evidence="2 3">BCC42</strain>
    </source>
</reference>
<accession>A0AAX1Y897</accession>
<protein>
    <submittedName>
        <fullName evidence="2">Transposase IS116/IS110/IS902 family protein</fullName>
    </submittedName>
</protein>
<dbReference type="GO" id="GO:0004803">
    <property type="term" value="F:transposase activity"/>
    <property type="evidence" value="ECO:0007669"/>
    <property type="project" value="InterPro"/>
</dbReference>
<proteinExistence type="predicted"/>
<comment type="caution">
    <text evidence="2">The sequence shown here is derived from an EMBL/GenBank/DDBJ whole genome shotgun (WGS) entry which is preliminary data.</text>
</comment>
<dbReference type="Proteomes" id="UP000273998">
    <property type="component" value="Unassembled WGS sequence"/>
</dbReference>
<dbReference type="InterPro" id="IPR047650">
    <property type="entry name" value="Transpos_IS110"/>
</dbReference>
<name>A0AAX1Y897_STRSL</name>
<evidence type="ECO:0000313" key="2">
    <source>
        <dbReference type="EMBL" id="RSI51775.1"/>
    </source>
</evidence>
<dbReference type="EMBL" id="RJNF01000063">
    <property type="protein sequence ID" value="RSI51775.1"/>
    <property type="molecule type" value="Genomic_DNA"/>
</dbReference>
<dbReference type="AlphaFoldDB" id="A0AAX1Y897"/>
<gene>
    <name evidence="2" type="ORF">D8867_10940</name>
</gene>
<feature type="domain" description="Transposase IS116/IS110/IS902 C-terminal" evidence="1">
    <location>
        <begin position="23"/>
        <end position="62"/>
    </location>
</feature>
<dbReference type="GO" id="GO:0003677">
    <property type="term" value="F:DNA binding"/>
    <property type="evidence" value="ECO:0007669"/>
    <property type="project" value="InterPro"/>
</dbReference>
<evidence type="ECO:0000259" key="1">
    <source>
        <dbReference type="Pfam" id="PF02371"/>
    </source>
</evidence>
<dbReference type="GO" id="GO:0006313">
    <property type="term" value="P:DNA transposition"/>
    <property type="evidence" value="ECO:0007669"/>
    <property type="project" value="InterPro"/>
</dbReference>
<sequence length="71" mass="8010">MTNRREQVLEQLIKLAKPLPEYEILLSIPGIAETTATSVIDELGDIRRFKSANQIKAFIGLISNTMNREIP</sequence>
<dbReference type="Pfam" id="PF02371">
    <property type="entry name" value="Transposase_20"/>
    <property type="match status" value="1"/>
</dbReference>
<dbReference type="PANTHER" id="PTHR33055">
    <property type="entry name" value="TRANSPOSASE FOR INSERTION SEQUENCE ELEMENT IS1111A"/>
    <property type="match status" value="1"/>
</dbReference>
<organism evidence="2 3">
    <name type="scientific">Streptococcus salivarius</name>
    <dbReference type="NCBI Taxonomy" id="1304"/>
    <lineage>
        <taxon>Bacteria</taxon>
        <taxon>Bacillati</taxon>
        <taxon>Bacillota</taxon>
        <taxon>Bacilli</taxon>
        <taxon>Lactobacillales</taxon>
        <taxon>Streptococcaceae</taxon>
        <taxon>Streptococcus</taxon>
    </lineage>
</organism>